<dbReference type="InterPro" id="IPR048450">
    <property type="entry name" value="YgjK_N"/>
</dbReference>
<dbReference type="EMBL" id="JBHSXS010000009">
    <property type="protein sequence ID" value="MFC6881663.1"/>
    <property type="molecule type" value="Genomic_DNA"/>
</dbReference>
<dbReference type="Gene3D" id="2.70.98.50">
    <property type="entry name" value="putative glycoside hydrolase family protein from bacillus halodurans"/>
    <property type="match status" value="1"/>
</dbReference>
<evidence type="ECO:0000256" key="1">
    <source>
        <dbReference type="SAM" id="SignalP"/>
    </source>
</evidence>
<evidence type="ECO:0000259" key="3">
    <source>
        <dbReference type="Pfam" id="PF22422"/>
    </source>
</evidence>
<evidence type="ECO:0000259" key="2">
    <source>
        <dbReference type="Pfam" id="PF21152"/>
    </source>
</evidence>
<feature type="chain" id="PRO_5047422253" evidence="1">
    <location>
        <begin position="25"/>
        <end position="726"/>
    </location>
</feature>
<dbReference type="GO" id="GO:0016798">
    <property type="term" value="F:hydrolase activity, acting on glycosyl bonds"/>
    <property type="evidence" value="ECO:0007669"/>
    <property type="project" value="UniProtKB-KW"/>
</dbReference>
<dbReference type="SUPFAM" id="SSF48208">
    <property type="entry name" value="Six-hairpin glycosidases"/>
    <property type="match status" value="1"/>
</dbReference>
<feature type="signal peptide" evidence="1">
    <location>
        <begin position="1"/>
        <end position="24"/>
    </location>
</feature>
<dbReference type="Gene3D" id="1.50.10.10">
    <property type="match status" value="1"/>
</dbReference>
<dbReference type="PANTHER" id="PTHR23403">
    <property type="entry name" value="TREHALASE"/>
    <property type="match status" value="1"/>
</dbReference>
<keyword evidence="4" id="KW-0326">Glycosidase</keyword>
<name>A0ABW2CLU9_9ACTN</name>
<protein>
    <submittedName>
        <fullName evidence="4">Trehalase family glycosidase</fullName>
    </submittedName>
</protein>
<evidence type="ECO:0000313" key="4">
    <source>
        <dbReference type="EMBL" id="MFC6881663.1"/>
    </source>
</evidence>
<dbReference type="InterPro" id="IPR001661">
    <property type="entry name" value="Glyco_hydro_37"/>
</dbReference>
<dbReference type="Pfam" id="PF21152">
    <property type="entry name" value="YgjK_N"/>
    <property type="match status" value="1"/>
</dbReference>
<keyword evidence="5" id="KW-1185">Reference proteome</keyword>
<feature type="domain" description="Glucosidase YgjK N-terminal" evidence="2">
    <location>
        <begin position="64"/>
        <end position="300"/>
    </location>
</feature>
<dbReference type="InterPro" id="IPR012341">
    <property type="entry name" value="6hp_glycosidase-like_sf"/>
</dbReference>
<proteinExistence type="predicted"/>
<evidence type="ECO:0000313" key="5">
    <source>
        <dbReference type="Proteomes" id="UP001596380"/>
    </source>
</evidence>
<organism evidence="4 5">
    <name type="scientific">Actinomadura yumaensis</name>
    <dbReference type="NCBI Taxonomy" id="111807"/>
    <lineage>
        <taxon>Bacteria</taxon>
        <taxon>Bacillati</taxon>
        <taxon>Actinomycetota</taxon>
        <taxon>Actinomycetes</taxon>
        <taxon>Streptosporangiales</taxon>
        <taxon>Thermomonosporaceae</taxon>
        <taxon>Actinomadura</taxon>
    </lineage>
</organism>
<dbReference type="RefSeq" id="WP_378063369.1">
    <property type="nucleotide sequence ID" value="NZ_JBHSXS010000009.1"/>
</dbReference>
<keyword evidence="4" id="KW-0378">Hydrolase</keyword>
<keyword evidence="1" id="KW-0732">Signal</keyword>
<accession>A0ABW2CLU9</accession>
<dbReference type="Proteomes" id="UP001596380">
    <property type="component" value="Unassembled WGS sequence"/>
</dbReference>
<gene>
    <name evidence="4" type="ORF">ACFQKB_18035</name>
</gene>
<feature type="domain" description="Mannosylglycerate hydrolase MGH1-like glycoside hydrolase" evidence="3">
    <location>
        <begin position="356"/>
        <end position="716"/>
    </location>
</feature>
<dbReference type="Pfam" id="PF22422">
    <property type="entry name" value="MGH1-like_GH"/>
    <property type="match status" value="1"/>
</dbReference>
<reference evidence="5" key="1">
    <citation type="journal article" date="2019" name="Int. J. Syst. Evol. Microbiol.">
        <title>The Global Catalogue of Microorganisms (GCM) 10K type strain sequencing project: providing services to taxonomists for standard genome sequencing and annotation.</title>
        <authorList>
            <consortium name="The Broad Institute Genomics Platform"/>
            <consortium name="The Broad Institute Genome Sequencing Center for Infectious Disease"/>
            <person name="Wu L."/>
            <person name="Ma J."/>
        </authorList>
    </citation>
    <scope>NUCLEOTIDE SEQUENCE [LARGE SCALE GENOMIC DNA]</scope>
    <source>
        <strain evidence="5">JCM 3369</strain>
    </source>
</reference>
<dbReference type="InterPro" id="IPR054491">
    <property type="entry name" value="MGH1-like_GH"/>
</dbReference>
<dbReference type="PANTHER" id="PTHR23403:SF1">
    <property type="entry name" value="TREHALASE"/>
    <property type="match status" value="1"/>
</dbReference>
<sequence>MRTSPHALTTIAAGTGLALGSVLAATLSPAPARASGPDRPNGAYADVLDMHGVPTAAKPAEVNEVNVFADQGAWHAYALPKVGDTASYGGFSGPLYIAQEYPWWLSRTFSRIRLSEGGRPIDLAAARRPVLTALPGLLRQSYDVDGLRLTLELRFASARSALVRAYVENRGRGRRSLDVSWTGELLRPATEPMKGAPSLAATPRGVAVGFAKVREQWDYLTDGTERFEVAHADPVRTTVKGDAYETRTARPVTVPAHGRAALTWTETYTFTEAERRGEQRAVAGLLRSPERAVAAGDARWRGYVAGATRGVPADRRRLAVKSVETLVTNWRSAAGMLKHDGVTPSISYKWFTGGFWAWDTWKQAVGVSRFAPALARSQIRSMFDHQVTAASATRPQDAGMVPDAVFYNDPARGGGNWNERNSKPPLAAWAVWETYRRDGDRAFLREMYPKLAAYHAWWYANRDHDHDGLAEYGATVDPANDSAEQRRLAAAWESGMDNAPRFDAALGAAMVENRDRDGRLVGYSLDQESVDLNAYLVADKRYLARIAARLGDRKAARRYEEQAGKLAALVRERMYDPSTAFFYDSGLASGKPLTARGRGIEGAIPLWAGVASRPQAAAVRGRLVDPEEFATKVPFATVAKSSPYFRPTQYWRGPVWLDQAYFSLAGLREYGYRRDARTLADRLRSSASGLLGDRPIMENYDPSTGAPLNSTNFSWSAALLLAFDGR</sequence>
<comment type="caution">
    <text evidence="4">The sequence shown here is derived from an EMBL/GenBank/DDBJ whole genome shotgun (WGS) entry which is preliminary data.</text>
</comment>
<dbReference type="InterPro" id="IPR008928">
    <property type="entry name" value="6-hairpin_glycosidase_sf"/>
</dbReference>